<dbReference type="SUPFAM" id="SSF55811">
    <property type="entry name" value="Nudix"/>
    <property type="match status" value="1"/>
</dbReference>
<dbReference type="Gene3D" id="3.90.79.10">
    <property type="entry name" value="Nucleoside Triphosphate Pyrophosphohydrolase"/>
    <property type="match status" value="1"/>
</dbReference>
<dbReference type="CDD" id="cd04690">
    <property type="entry name" value="NUDIX_Hydrolase"/>
    <property type="match status" value="1"/>
</dbReference>
<dbReference type="GO" id="GO:0003676">
    <property type="term" value="F:nucleic acid binding"/>
    <property type="evidence" value="ECO:0007669"/>
    <property type="project" value="InterPro"/>
</dbReference>
<gene>
    <name evidence="4" type="ORF">SAMN06296378_2864</name>
</gene>
<dbReference type="GO" id="GO:0004527">
    <property type="term" value="F:exonuclease activity"/>
    <property type="evidence" value="ECO:0007669"/>
    <property type="project" value="UniProtKB-KW"/>
</dbReference>
<evidence type="ECO:0000256" key="1">
    <source>
        <dbReference type="ARBA" id="ARBA00001946"/>
    </source>
</evidence>
<dbReference type="PANTHER" id="PTHR43046:SF2">
    <property type="entry name" value="8-OXO-DGTP DIPHOSPHATASE-RELATED"/>
    <property type="match status" value="1"/>
</dbReference>
<evidence type="ECO:0000313" key="4">
    <source>
        <dbReference type="EMBL" id="SOE73851.1"/>
    </source>
</evidence>
<reference evidence="4 5" key="1">
    <citation type="submission" date="2017-09" db="EMBL/GenBank/DDBJ databases">
        <authorList>
            <person name="Ehlers B."/>
            <person name="Leendertz F.H."/>
        </authorList>
    </citation>
    <scope>NUCLEOTIDE SEQUENCE [LARGE SCALE GENOMIC DNA]</scope>
    <source>
        <strain evidence="4 5">CGMCC 1.05381</strain>
    </source>
</reference>
<dbReference type="SUPFAM" id="SSF53098">
    <property type="entry name" value="Ribonuclease H-like"/>
    <property type="match status" value="1"/>
</dbReference>
<dbReference type="EMBL" id="OCST01000006">
    <property type="protein sequence ID" value="SOE73851.1"/>
    <property type="molecule type" value="Genomic_DNA"/>
</dbReference>
<feature type="domain" description="Nudix hydrolase" evidence="3">
    <location>
        <begin position="390"/>
        <end position="519"/>
    </location>
</feature>
<comment type="cofactor">
    <cofactor evidence="1">
        <name>Mg(2+)</name>
        <dbReference type="ChEBI" id="CHEBI:18420"/>
    </cofactor>
</comment>
<sequence>MNNWGQLGVFDLETTGVDVDTARIVSACVAILNPDGSVAARWDWLADPGIEIPAGASAVHGITTERAQAMGRDAKGVIGEIAQSLKVLFALGVPLVVYNAPYDLTLLDRECRRYGIDPLTTAAPVIDPLVLDKVVDKYRKGKRTLEVTAALYGVELDDAHDAGADAIAAGRVALALGAAYPQQLDVPLADLHQGQIAWYAEQAASFADYIRRVKGDQDFVADTEWPIRAADHPTSILDTQPIPAPSPRPSYRVPHLDFDTGVLVFDRPALEAPPVRATESVSEIEEVTFDDLDPTATESTGEPAYEPLVLVEPLPGESAEFDDAEALQDYSEAAAQPELLWRDLDLDTTEQDPAPVELTIEAEPEAAKPAPAADIIAGDGPSVERPTLRPTVLRVAAAIITDADGRTLLVRKRGSSTFMQAGGKIERGESAVDALSRELLEEVGLELDLGATEYLGSFRADAANEPDTVIRAEVFALTTTADLVASDEIEELLWIDTDEPVGVQLAPLTRDTILPLWVTRRASGV</sequence>
<dbReference type="InterPro" id="IPR013520">
    <property type="entry name" value="Ribonucl_H"/>
</dbReference>
<dbReference type="AlphaFoldDB" id="A0A2C9A3E4"/>
<dbReference type="InterPro" id="IPR000086">
    <property type="entry name" value="NUDIX_hydrolase_dom"/>
</dbReference>
<accession>A0A2C9A3E4</accession>
<dbReference type="InterPro" id="IPR020084">
    <property type="entry name" value="NUDIX_hydrolase_CS"/>
</dbReference>
<name>A0A2C9A3E4_9MICO</name>
<proteinExistence type="predicted"/>
<dbReference type="NCBIfam" id="NF005927">
    <property type="entry name" value="PRK07942.1"/>
    <property type="match status" value="1"/>
</dbReference>
<dbReference type="Pfam" id="PF00293">
    <property type="entry name" value="NUDIX"/>
    <property type="match status" value="1"/>
</dbReference>
<keyword evidence="2" id="KW-0378">Hydrolase</keyword>
<dbReference type="SMART" id="SM00479">
    <property type="entry name" value="EXOIII"/>
    <property type="match status" value="1"/>
</dbReference>
<organism evidence="4 5">
    <name type="scientific">Salinibacterium xinjiangense</name>
    <dbReference type="NCBI Taxonomy" id="386302"/>
    <lineage>
        <taxon>Bacteria</taxon>
        <taxon>Bacillati</taxon>
        <taxon>Actinomycetota</taxon>
        <taxon>Actinomycetes</taxon>
        <taxon>Micrococcales</taxon>
        <taxon>Microbacteriaceae</taxon>
        <taxon>Salinibacterium</taxon>
    </lineage>
</organism>
<dbReference type="PROSITE" id="PS51462">
    <property type="entry name" value="NUDIX"/>
    <property type="match status" value="1"/>
</dbReference>
<dbReference type="InterPro" id="IPR015797">
    <property type="entry name" value="NUDIX_hydrolase-like_dom_sf"/>
</dbReference>
<evidence type="ECO:0000313" key="5">
    <source>
        <dbReference type="Proteomes" id="UP000219440"/>
    </source>
</evidence>
<dbReference type="PROSITE" id="PS00893">
    <property type="entry name" value="NUDIX_BOX"/>
    <property type="match status" value="1"/>
</dbReference>
<dbReference type="InterPro" id="IPR036397">
    <property type="entry name" value="RNaseH_sf"/>
</dbReference>
<dbReference type="Pfam" id="PF00929">
    <property type="entry name" value="RNase_T"/>
    <property type="match status" value="1"/>
</dbReference>
<keyword evidence="4" id="KW-0540">Nuclease</keyword>
<dbReference type="CDD" id="cd06127">
    <property type="entry name" value="DEDDh"/>
    <property type="match status" value="1"/>
</dbReference>
<dbReference type="RefSeq" id="WP_097061912.1">
    <property type="nucleotide sequence ID" value="NZ_BMLC01000001.1"/>
</dbReference>
<protein>
    <submittedName>
        <fullName evidence="4">Exonuclease</fullName>
    </submittedName>
</protein>
<dbReference type="Gene3D" id="3.30.420.10">
    <property type="entry name" value="Ribonuclease H-like superfamily/Ribonuclease H"/>
    <property type="match status" value="1"/>
</dbReference>
<keyword evidence="5" id="KW-1185">Reference proteome</keyword>
<dbReference type="OrthoDB" id="9791657at2"/>
<keyword evidence="4" id="KW-0269">Exonuclease</keyword>
<evidence type="ECO:0000259" key="3">
    <source>
        <dbReference type="PROSITE" id="PS51462"/>
    </source>
</evidence>
<dbReference type="InterPro" id="IPR012337">
    <property type="entry name" value="RNaseH-like_sf"/>
</dbReference>
<dbReference type="Proteomes" id="UP000219440">
    <property type="component" value="Unassembled WGS sequence"/>
</dbReference>
<evidence type="ECO:0000256" key="2">
    <source>
        <dbReference type="ARBA" id="ARBA00022801"/>
    </source>
</evidence>
<dbReference type="PANTHER" id="PTHR43046">
    <property type="entry name" value="GDP-MANNOSE MANNOSYL HYDROLASE"/>
    <property type="match status" value="1"/>
</dbReference>